<evidence type="ECO:0000313" key="8">
    <source>
        <dbReference type="EMBL" id="AHZ72842.1"/>
    </source>
</evidence>
<comment type="subcellular location">
    <subcellularLocation>
        <location evidence="7">Cytoplasm</location>
    </subcellularLocation>
</comment>
<keyword evidence="4 7" id="KW-0704">Schiff base</keyword>
<evidence type="ECO:0000256" key="6">
    <source>
        <dbReference type="ARBA" id="ARBA00056337"/>
    </source>
</evidence>
<reference evidence="8 9" key="1">
    <citation type="journal article" date="2012" name="J. Bacteriol.">
        <title>Genome sequence of cold-adapted Pseudomonas mandelii strain JR-1.</title>
        <authorList>
            <person name="Jang S.H."/>
            <person name="Kim J."/>
            <person name="Kim J."/>
            <person name="Hong S."/>
            <person name="Lee C."/>
        </authorList>
    </citation>
    <scope>NUCLEOTIDE SEQUENCE [LARGE SCALE GENOMIC DNA]</scope>
    <source>
        <strain evidence="8 9">JR-1</strain>
    </source>
</reference>
<feature type="active site" description="Proton donor/acceptor" evidence="7">
    <location>
        <position position="213"/>
    </location>
</feature>
<dbReference type="NCBIfam" id="TIGR00126">
    <property type="entry name" value="deoC"/>
    <property type="match status" value="1"/>
</dbReference>
<dbReference type="HOGENOM" id="CLU_053595_0_2_6"/>
<dbReference type="PANTHER" id="PTHR10889:SF1">
    <property type="entry name" value="DEOXYRIBOSE-PHOSPHATE ALDOLASE"/>
    <property type="match status" value="1"/>
</dbReference>
<dbReference type="GO" id="GO:0006018">
    <property type="term" value="P:2-deoxyribose 1-phosphate catabolic process"/>
    <property type="evidence" value="ECO:0007669"/>
    <property type="project" value="UniProtKB-UniRule"/>
</dbReference>
<evidence type="ECO:0000256" key="4">
    <source>
        <dbReference type="ARBA" id="ARBA00023270"/>
    </source>
</evidence>
<dbReference type="KEGG" id="pman:OU5_5763"/>
<dbReference type="PIRSF" id="PIRSF001357">
    <property type="entry name" value="DeoC"/>
    <property type="match status" value="1"/>
</dbReference>
<dbReference type="GO" id="GO:0004139">
    <property type="term" value="F:deoxyribose-phosphate aldolase activity"/>
    <property type="evidence" value="ECO:0007669"/>
    <property type="project" value="UniProtKB-UniRule"/>
</dbReference>
<feature type="active site" description="Proton donor/acceptor" evidence="7">
    <location>
        <position position="122"/>
    </location>
</feature>
<feature type="active site" description="Schiff-base intermediate with acetaldehyde" evidence="7">
    <location>
        <position position="184"/>
    </location>
</feature>
<comment type="similarity">
    <text evidence="1 7">Belongs to the DeoC/FbaB aldolase family. DeoC type 1 subfamily.</text>
</comment>
<comment type="pathway">
    <text evidence="7">Carbohydrate degradation; 2-deoxy-D-ribose 1-phosphate degradation; D-glyceraldehyde 3-phosphate and acetaldehyde from 2-deoxy-alpha-D-ribose 1-phosphate: step 2/2.</text>
</comment>
<dbReference type="HAMAP" id="MF_00114">
    <property type="entry name" value="DeoC_type1"/>
    <property type="match status" value="1"/>
</dbReference>
<proteinExistence type="inferred from homology"/>
<dbReference type="SUPFAM" id="SSF51569">
    <property type="entry name" value="Aldolase"/>
    <property type="match status" value="1"/>
</dbReference>
<evidence type="ECO:0000256" key="5">
    <source>
        <dbReference type="ARBA" id="ARBA00048791"/>
    </source>
</evidence>
<evidence type="ECO:0000313" key="9">
    <source>
        <dbReference type="Proteomes" id="UP000026913"/>
    </source>
</evidence>
<dbReference type="InterPro" id="IPR028581">
    <property type="entry name" value="DeoC_typeI"/>
</dbReference>
<gene>
    <name evidence="7 8" type="primary">deoC</name>
    <name evidence="8" type="ORF">OU5_5763</name>
</gene>
<keyword evidence="3 7" id="KW-0456">Lyase</keyword>
<dbReference type="GO" id="GO:0009264">
    <property type="term" value="P:deoxyribonucleotide catabolic process"/>
    <property type="evidence" value="ECO:0007669"/>
    <property type="project" value="UniProtKB-UniRule"/>
</dbReference>
<evidence type="ECO:0000256" key="1">
    <source>
        <dbReference type="ARBA" id="ARBA00010936"/>
    </source>
</evidence>
<dbReference type="SMART" id="SM01133">
    <property type="entry name" value="DeoC"/>
    <property type="match status" value="1"/>
</dbReference>
<comment type="catalytic activity">
    <reaction evidence="5 7">
        <text>2-deoxy-D-ribose 5-phosphate = D-glyceraldehyde 3-phosphate + acetaldehyde</text>
        <dbReference type="Rhea" id="RHEA:12821"/>
        <dbReference type="ChEBI" id="CHEBI:15343"/>
        <dbReference type="ChEBI" id="CHEBI:59776"/>
        <dbReference type="ChEBI" id="CHEBI:62877"/>
        <dbReference type="EC" id="4.1.2.4"/>
    </reaction>
</comment>
<protein>
    <recommendedName>
        <fullName evidence="7">Deoxyribose-phosphate aldolase</fullName>
        <shortName evidence="7">DERA</shortName>
        <ecNumber evidence="7">4.1.2.4</ecNumber>
    </recommendedName>
    <alternativeName>
        <fullName evidence="7">2-deoxy-D-ribose 5-phosphate aldolase</fullName>
    </alternativeName>
    <alternativeName>
        <fullName evidence="7">Phosphodeoxyriboaldolase</fullName>
        <shortName evidence="7">Deoxyriboaldolase</shortName>
    </alternativeName>
</protein>
<dbReference type="InterPro" id="IPR011343">
    <property type="entry name" value="DeoC"/>
</dbReference>
<dbReference type="GO" id="GO:0016052">
    <property type="term" value="P:carbohydrate catabolic process"/>
    <property type="evidence" value="ECO:0007669"/>
    <property type="project" value="TreeGrafter"/>
</dbReference>
<dbReference type="FunFam" id="3.20.20.70:FF:000044">
    <property type="entry name" value="Deoxyribose-phosphate aldolase"/>
    <property type="match status" value="1"/>
</dbReference>
<keyword evidence="2 7" id="KW-0963">Cytoplasm</keyword>
<evidence type="ECO:0000256" key="2">
    <source>
        <dbReference type="ARBA" id="ARBA00022490"/>
    </source>
</evidence>
<dbReference type="GO" id="GO:0005737">
    <property type="term" value="C:cytoplasm"/>
    <property type="evidence" value="ECO:0007669"/>
    <property type="project" value="UniProtKB-SubCell"/>
</dbReference>
<comment type="function">
    <text evidence="6 7">Catalyzes a reversible aldol reaction between acetaldehyde and D-glyceraldehyde 3-phosphate to generate 2-deoxy-D-ribose 5-phosphate.</text>
</comment>
<dbReference type="Pfam" id="PF01791">
    <property type="entry name" value="DeoC"/>
    <property type="match status" value="1"/>
</dbReference>
<dbReference type="EMBL" id="CP005960">
    <property type="protein sequence ID" value="AHZ72842.1"/>
    <property type="molecule type" value="Genomic_DNA"/>
</dbReference>
<accession>A0A024EJ71</accession>
<dbReference type="EC" id="4.1.2.4" evidence="7"/>
<dbReference type="UniPathway" id="UPA00002">
    <property type="reaction ID" value="UER00468"/>
</dbReference>
<dbReference type="Proteomes" id="UP000026913">
    <property type="component" value="Chromosome"/>
</dbReference>
<evidence type="ECO:0000256" key="7">
    <source>
        <dbReference type="HAMAP-Rule" id="MF_00114"/>
    </source>
</evidence>
<name>A0A024EJ71_9PSED</name>
<organism evidence="8 9">
    <name type="scientific">Pseudomonas mandelii JR-1</name>
    <dbReference type="NCBI Taxonomy" id="1147786"/>
    <lineage>
        <taxon>Bacteria</taxon>
        <taxon>Pseudomonadati</taxon>
        <taxon>Pseudomonadota</taxon>
        <taxon>Gammaproteobacteria</taxon>
        <taxon>Pseudomonadales</taxon>
        <taxon>Pseudomonadaceae</taxon>
        <taxon>Pseudomonas</taxon>
    </lineage>
</organism>
<dbReference type="InterPro" id="IPR002915">
    <property type="entry name" value="DeoC/FbaB/LacD_aldolase"/>
</dbReference>
<dbReference type="PANTHER" id="PTHR10889">
    <property type="entry name" value="DEOXYRIBOSE-PHOSPHATE ALDOLASE"/>
    <property type="match status" value="1"/>
</dbReference>
<dbReference type="InterPro" id="IPR013785">
    <property type="entry name" value="Aldolase_TIM"/>
</dbReference>
<dbReference type="AlphaFoldDB" id="A0A024EJ71"/>
<dbReference type="CDD" id="cd00959">
    <property type="entry name" value="DeoC"/>
    <property type="match status" value="1"/>
</dbReference>
<sequence>MSFVTFLRESPSIVAQGHLNIQTGVFAMAHLEPQALAQYIDHTLLAPDASREQIAALCREAAEHGFYSVCVNSGQVPHAAQCLEGQRVNICAVVGFPLGAGLSDTKAFEAERAIAAGAGEVDMVLNIGWLKDGLFDQVRDDIAQVLQACGRVPLKVILENCLLTDAEKVKACEICRELKVAFVKTSTGFSRSGATVEDVALMRRTVGPDIGVKASGGVRDYPTALAMIEAGATRLGTSSGIAIIGGALAAGEGY</sequence>
<dbReference type="Gene3D" id="3.20.20.70">
    <property type="entry name" value="Aldolase class I"/>
    <property type="match status" value="1"/>
</dbReference>
<evidence type="ECO:0000256" key="3">
    <source>
        <dbReference type="ARBA" id="ARBA00023239"/>
    </source>
</evidence>